<sequence length="783" mass="86019">MHLISALSMRQEHEKPRVPRPQIIHSGHFMVSEAHADPEAALSTTGDGRDEDEKETVPSVTVVDHEKAGILITSAVPGLRHEGQRLKNAGTYDFNTVNARTCQIYRFGPRSSGYLNIDASLTKLFECMTLAYSGKIVSPKWKTFKGLKLLQRDKIRLNNAIWRAWYLQYVERRKNPVCNFVTPLEASDVDYHRKPEVQRKKYKPVSSFTQNEYDSLQGLGDLPCTDFPMEVDPLHDLDSLIAGFTDTLFSTRNPHGGPNSREFVLLENADMIQPSLNQLNPNLGEDFMDTLELIYDFLAACRSLPSTSPSSSQLQTLPDVPALESLPSQCKSEVPSFPTDPSGMESKENPSITSATSATPSPFPLELDQLGPLNGHQALSPFFPSSPVTLSPPVPTQLPETTPQSSAFHLQPHPTFVYQSPIFSMIMHTSASAAPSGGDSAAVKGIDNSLGQSSSRGTFVVPTSGPPVRRSSDGCSRQFKKIAPRCDAKPSAGAGGTFMAHLVVAASTASQPLVPARNQTQVCELSDLPSAVLVNAASRTERAIIPLSIRASKTDFKPDEEASTGEQSTSPRQNAAKGSRKLTSTLADRARRMKICCGFKTLASLVLSAHGQSSVKMTKAGLLEKSVGYITRLQQEHHRRQETAQQLRTEMEELNAAISNYQQQLPATGAPVVVHHSDHITHLYDNYVRSRTLQNWKFWLFSIIIKPLFETYQETVSTSSLDEFCHSVLTWLDQHCTLPVLRPAMLGCVLELSKITSILSNPSRVPEQARQAVMNGSHSKGHS</sequence>
<evidence type="ECO:0000313" key="10">
    <source>
        <dbReference type="RefSeq" id="XP_033776522.1"/>
    </source>
</evidence>
<evidence type="ECO:0000256" key="7">
    <source>
        <dbReference type="SAM" id="MobiDB-lite"/>
    </source>
</evidence>
<feature type="compositionally biased region" description="Polar residues" evidence="7">
    <location>
        <begin position="564"/>
        <end position="573"/>
    </location>
</feature>
<dbReference type="GO" id="GO:0000981">
    <property type="term" value="F:DNA-binding transcription factor activity, RNA polymerase II-specific"/>
    <property type="evidence" value="ECO:0007669"/>
    <property type="project" value="TreeGrafter"/>
</dbReference>
<keyword evidence="5" id="KW-0539">Nucleus</keyword>
<dbReference type="RefSeq" id="XP_033776522.1">
    <property type="nucleotide sequence ID" value="XM_033920631.1"/>
</dbReference>
<dbReference type="Proteomes" id="UP000515159">
    <property type="component" value="Chromosome 14"/>
</dbReference>
<evidence type="ECO:0000256" key="5">
    <source>
        <dbReference type="ARBA" id="ARBA00023242"/>
    </source>
</evidence>
<dbReference type="PANTHER" id="PTHR15741">
    <property type="entry name" value="BASIC HELIX-LOOP-HELIX ZIP TRANSCRIPTION FACTOR"/>
    <property type="match status" value="1"/>
</dbReference>
<dbReference type="OrthoDB" id="6022628at2759"/>
<accession>A0A6P8PPB7</accession>
<dbReference type="AlphaFoldDB" id="A0A6P8PPB7"/>
<dbReference type="SMART" id="SM00353">
    <property type="entry name" value="HLH"/>
    <property type="match status" value="1"/>
</dbReference>
<keyword evidence="4" id="KW-0804">Transcription</keyword>
<evidence type="ECO:0000256" key="4">
    <source>
        <dbReference type="ARBA" id="ARBA00023163"/>
    </source>
</evidence>
<feature type="region of interest" description="Disordered" evidence="7">
    <location>
        <begin position="453"/>
        <end position="475"/>
    </location>
</feature>
<name>A0A6P8PPB7_GEOSA</name>
<feature type="compositionally biased region" description="Low complexity" evidence="7">
    <location>
        <begin position="350"/>
        <end position="360"/>
    </location>
</feature>
<evidence type="ECO:0000313" key="11">
    <source>
        <dbReference type="RefSeq" id="XP_033776523.1"/>
    </source>
</evidence>
<evidence type="ECO:0000256" key="3">
    <source>
        <dbReference type="ARBA" id="ARBA00023125"/>
    </source>
</evidence>
<dbReference type="InterPro" id="IPR036638">
    <property type="entry name" value="HLH_DNA-bd_sf"/>
</dbReference>
<evidence type="ECO:0000256" key="1">
    <source>
        <dbReference type="ARBA" id="ARBA00004123"/>
    </source>
</evidence>
<evidence type="ECO:0000256" key="6">
    <source>
        <dbReference type="SAM" id="Coils"/>
    </source>
</evidence>
<dbReference type="InterPro" id="IPR011598">
    <property type="entry name" value="bHLH_dom"/>
</dbReference>
<dbReference type="GO" id="GO:0005634">
    <property type="term" value="C:nucleus"/>
    <property type="evidence" value="ECO:0007669"/>
    <property type="project" value="UniProtKB-SubCell"/>
</dbReference>
<dbReference type="RefSeq" id="XP_033776523.1">
    <property type="nucleotide sequence ID" value="XM_033920632.1"/>
</dbReference>
<dbReference type="SUPFAM" id="SSF47459">
    <property type="entry name" value="HLH, helix-loop-helix DNA-binding domain"/>
    <property type="match status" value="1"/>
</dbReference>
<feature type="region of interest" description="Disordered" evidence="7">
    <location>
        <begin position="1"/>
        <end position="20"/>
    </location>
</feature>
<keyword evidence="2" id="KW-0805">Transcription regulation</keyword>
<dbReference type="KEGG" id="gsh:117348448"/>
<dbReference type="GO" id="GO:0046983">
    <property type="term" value="F:protein dimerization activity"/>
    <property type="evidence" value="ECO:0007669"/>
    <property type="project" value="InterPro"/>
</dbReference>
<proteinExistence type="predicted"/>
<keyword evidence="9" id="KW-1185">Reference proteome</keyword>
<keyword evidence="6" id="KW-0175">Coiled coil</keyword>
<dbReference type="PROSITE" id="PS50888">
    <property type="entry name" value="BHLH"/>
    <property type="match status" value="1"/>
</dbReference>
<comment type="subcellular location">
    <subcellularLocation>
        <location evidence="1">Nucleus</location>
    </subcellularLocation>
</comment>
<dbReference type="Gene3D" id="4.10.280.10">
    <property type="entry name" value="Helix-loop-helix DNA-binding domain"/>
    <property type="match status" value="1"/>
</dbReference>
<reference evidence="10 11" key="1">
    <citation type="submission" date="2025-04" db="UniProtKB">
        <authorList>
            <consortium name="RefSeq"/>
        </authorList>
    </citation>
    <scope>IDENTIFICATION</scope>
</reference>
<gene>
    <name evidence="10 11" type="primary">LOC117348448</name>
</gene>
<feature type="domain" description="BHLH" evidence="8">
    <location>
        <begin position="579"/>
        <end position="633"/>
    </location>
</feature>
<feature type="region of interest" description="Disordered" evidence="7">
    <location>
        <begin position="327"/>
        <end position="360"/>
    </location>
</feature>
<protein>
    <submittedName>
        <fullName evidence="10 11">MLX-interacting protein-like isoform X1</fullName>
    </submittedName>
</protein>
<evidence type="ECO:0000313" key="9">
    <source>
        <dbReference type="Proteomes" id="UP000515159"/>
    </source>
</evidence>
<evidence type="ECO:0000259" key="8">
    <source>
        <dbReference type="PROSITE" id="PS50888"/>
    </source>
</evidence>
<dbReference type="GO" id="GO:0000978">
    <property type="term" value="F:RNA polymerase II cis-regulatory region sequence-specific DNA binding"/>
    <property type="evidence" value="ECO:0007669"/>
    <property type="project" value="TreeGrafter"/>
</dbReference>
<keyword evidence="3" id="KW-0238">DNA-binding</keyword>
<dbReference type="GeneID" id="117348448"/>
<organism evidence="9 11">
    <name type="scientific">Geotrypetes seraphini</name>
    <name type="common">Gaboon caecilian</name>
    <name type="synonym">Caecilia seraphini</name>
    <dbReference type="NCBI Taxonomy" id="260995"/>
    <lineage>
        <taxon>Eukaryota</taxon>
        <taxon>Metazoa</taxon>
        <taxon>Chordata</taxon>
        <taxon>Craniata</taxon>
        <taxon>Vertebrata</taxon>
        <taxon>Euteleostomi</taxon>
        <taxon>Amphibia</taxon>
        <taxon>Gymnophiona</taxon>
        <taxon>Geotrypetes</taxon>
    </lineage>
</organism>
<evidence type="ECO:0000256" key="2">
    <source>
        <dbReference type="ARBA" id="ARBA00023015"/>
    </source>
</evidence>
<feature type="coiled-coil region" evidence="6">
    <location>
        <begin position="630"/>
        <end position="664"/>
    </location>
</feature>
<dbReference type="InterPro" id="IPR052207">
    <property type="entry name" value="Max-like/E-box_TFs"/>
</dbReference>
<dbReference type="PANTHER" id="PTHR15741:SF14">
    <property type="entry name" value="CARBOHYDRATE-RESPONSIVE ELEMENT-BINDING PROTEIN"/>
    <property type="match status" value="1"/>
</dbReference>
<feature type="region of interest" description="Disordered" evidence="7">
    <location>
        <begin position="555"/>
        <end position="584"/>
    </location>
</feature>